<dbReference type="InterPro" id="IPR032774">
    <property type="entry name" value="WG_beta_rep"/>
</dbReference>
<evidence type="ECO:0000313" key="1">
    <source>
        <dbReference type="EMBL" id="MBD2705800.1"/>
    </source>
</evidence>
<sequence length="373" mass="41880">MKTIILVTISAFLLISFLWKRYSVTDQNSVIEATPDEISSLPADALYPAPKEGKWGYLNSHKTWVIPPVFEQAEDFMADRAVVAMLSSVTDTQFRFGLIDRSGRLVVPCIYERLDYSSEGMARAQKANLWGYIDRVGAVVIPFQYESAGPFSEGLACVSMNGLNGFIDTQGRLIIPPQFQRLASHFFFNEGRAMVYQADKESAEKAAFIDKTGKFLLSPQFTYAENFREGLAVAQPLDSPYYGFIDQQGKWVIPANRYENAWGFSEGLASVAMLLPDKTAWHWFIIDKKGNLTTPGRPYRKVGSFVEGLAPVQDEQSRGWGFINRQGIEVIPTIYTGLAHFHNGLARMEIGSPLGELKIVYITKSGHVFWRQV</sequence>
<keyword evidence="2" id="KW-1185">Reference proteome</keyword>
<dbReference type="RefSeq" id="WP_190893563.1">
    <property type="nucleotide sequence ID" value="NZ_JACWZY010000073.1"/>
</dbReference>
<dbReference type="Proteomes" id="UP000598820">
    <property type="component" value="Unassembled WGS sequence"/>
</dbReference>
<reference evidence="1" key="1">
    <citation type="submission" date="2020-09" db="EMBL/GenBank/DDBJ databases">
        <authorList>
            <person name="Kim M.K."/>
        </authorList>
    </citation>
    <scope>NUCLEOTIDE SEQUENCE</scope>
    <source>
        <strain evidence="1">BT702</strain>
    </source>
</reference>
<accession>A0A927AWL7</accession>
<comment type="caution">
    <text evidence="1">The sequence shown here is derived from an EMBL/GenBank/DDBJ whole genome shotgun (WGS) entry which is preliminary data.</text>
</comment>
<dbReference type="SUPFAM" id="SSF69360">
    <property type="entry name" value="Cell wall binding repeat"/>
    <property type="match status" value="1"/>
</dbReference>
<organism evidence="1 2">
    <name type="scientific">Spirosoma profusum</name>
    <dbReference type="NCBI Taxonomy" id="2771354"/>
    <lineage>
        <taxon>Bacteria</taxon>
        <taxon>Pseudomonadati</taxon>
        <taxon>Bacteroidota</taxon>
        <taxon>Cytophagia</taxon>
        <taxon>Cytophagales</taxon>
        <taxon>Cytophagaceae</taxon>
        <taxon>Spirosoma</taxon>
    </lineage>
</organism>
<proteinExistence type="predicted"/>
<protein>
    <submittedName>
        <fullName evidence="1">WG repeat-containing protein</fullName>
    </submittedName>
</protein>
<dbReference type="Pfam" id="PF14903">
    <property type="entry name" value="WG_beta_rep"/>
    <property type="match status" value="7"/>
</dbReference>
<dbReference type="PANTHER" id="PTHR37841">
    <property type="entry name" value="GLR2918 PROTEIN"/>
    <property type="match status" value="1"/>
</dbReference>
<dbReference type="EMBL" id="JACWZY010000073">
    <property type="protein sequence ID" value="MBD2705800.1"/>
    <property type="molecule type" value="Genomic_DNA"/>
</dbReference>
<name>A0A927AWL7_9BACT</name>
<dbReference type="AlphaFoldDB" id="A0A927AWL7"/>
<gene>
    <name evidence="1" type="ORF">IC229_34695</name>
</gene>
<evidence type="ECO:0000313" key="2">
    <source>
        <dbReference type="Proteomes" id="UP000598820"/>
    </source>
</evidence>
<dbReference type="PANTHER" id="PTHR37841:SF1">
    <property type="entry name" value="DUF3298 DOMAIN-CONTAINING PROTEIN"/>
    <property type="match status" value="1"/>
</dbReference>